<evidence type="ECO:0000313" key="1">
    <source>
        <dbReference type="EMBL" id="CAI9156469.1"/>
    </source>
</evidence>
<dbReference type="Proteomes" id="UP001176941">
    <property type="component" value="Chromosome 14"/>
</dbReference>
<sequence>MFSGTKRTTRKMVGRNGLMMYKSTTTSHVYKKLQSPFYSIFLNKCLKENQLEAQNFYCYLLLGPSCSCHPMTSLDNGRTSYRLWTLIYSSNEPKQTLLCV</sequence>
<proteinExistence type="predicted"/>
<reference evidence="1" key="1">
    <citation type="submission" date="2023-04" db="EMBL/GenBank/DDBJ databases">
        <authorList>
            <consortium name="ELIXIR-Norway"/>
        </authorList>
    </citation>
    <scope>NUCLEOTIDE SEQUENCE [LARGE SCALE GENOMIC DNA]</scope>
</reference>
<evidence type="ECO:0000313" key="2">
    <source>
        <dbReference type="Proteomes" id="UP001176941"/>
    </source>
</evidence>
<dbReference type="EMBL" id="OX459950">
    <property type="protein sequence ID" value="CAI9156469.1"/>
    <property type="molecule type" value="Genomic_DNA"/>
</dbReference>
<protein>
    <submittedName>
        <fullName evidence="1">Uncharacterized protein</fullName>
    </submittedName>
</protein>
<accession>A0ABN8Y4F6</accession>
<keyword evidence="2" id="KW-1185">Reference proteome</keyword>
<organism evidence="1 2">
    <name type="scientific">Rangifer tarandus platyrhynchus</name>
    <name type="common">Svalbard reindeer</name>
    <dbReference type="NCBI Taxonomy" id="3082113"/>
    <lineage>
        <taxon>Eukaryota</taxon>
        <taxon>Metazoa</taxon>
        <taxon>Chordata</taxon>
        <taxon>Craniata</taxon>
        <taxon>Vertebrata</taxon>
        <taxon>Euteleostomi</taxon>
        <taxon>Mammalia</taxon>
        <taxon>Eutheria</taxon>
        <taxon>Laurasiatheria</taxon>
        <taxon>Artiodactyla</taxon>
        <taxon>Ruminantia</taxon>
        <taxon>Pecora</taxon>
        <taxon>Cervidae</taxon>
        <taxon>Odocoileinae</taxon>
        <taxon>Rangifer</taxon>
    </lineage>
</organism>
<name>A0ABN8Y4F6_RANTA</name>
<gene>
    <name evidence="1" type="ORF">MRATA1EN1_LOCUS5431</name>
</gene>